<evidence type="ECO:0008006" key="4">
    <source>
        <dbReference type="Google" id="ProtNLM"/>
    </source>
</evidence>
<comment type="caution">
    <text evidence="2">The sequence shown here is derived from an EMBL/GenBank/DDBJ whole genome shotgun (WGS) entry which is preliminary data.</text>
</comment>
<accession>A0A1Y2B3V7</accession>
<reference evidence="2 3" key="1">
    <citation type="submission" date="2016-08" db="EMBL/GenBank/DDBJ databases">
        <title>A Parts List for Fungal Cellulosomes Revealed by Comparative Genomics.</title>
        <authorList>
            <consortium name="DOE Joint Genome Institute"/>
            <person name="Haitjema C.H."/>
            <person name="Gilmore S.P."/>
            <person name="Henske J.K."/>
            <person name="Solomon K.V."/>
            <person name="De Groot R."/>
            <person name="Kuo A."/>
            <person name="Mondo S.J."/>
            <person name="Salamov A.A."/>
            <person name="Labutti K."/>
            <person name="Zhao Z."/>
            <person name="Chiniquy J."/>
            <person name="Barry K."/>
            <person name="Brewer H.M."/>
            <person name="Purvine S.O."/>
            <person name="Wright A.T."/>
            <person name="Boxma B."/>
            <person name="Van Alen T."/>
            <person name="Hackstein J.H."/>
            <person name="Baker S.E."/>
            <person name="Grigoriev I.V."/>
            <person name="O'Malley M.A."/>
        </authorList>
    </citation>
    <scope>NUCLEOTIDE SEQUENCE [LARGE SCALE GENOMIC DNA]</scope>
    <source>
        <strain evidence="2 3">G1</strain>
    </source>
</reference>
<protein>
    <recommendedName>
        <fullName evidence="4">Scaffoldin</fullName>
    </recommendedName>
</protein>
<gene>
    <name evidence="2" type="ORF">LY90DRAFT_512897</name>
</gene>
<dbReference type="PROSITE" id="PS51257">
    <property type="entry name" value="PROKAR_LIPOPROTEIN"/>
    <property type="match status" value="1"/>
</dbReference>
<evidence type="ECO:0000256" key="1">
    <source>
        <dbReference type="SAM" id="SignalP"/>
    </source>
</evidence>
<dbReference type="Proteomes" id="UP000193920">
    <property type="component" value="Unassembled WGS sequence"/>
</dbReference>
<sequence>MFGKNLLKVISALFIGCQLFSMTNAAALTSCNGGLTLTNYDQIGDITTNCVTSNDQLKYCLEGTSIYGYTHVGTNTATCKITAAGTYVLLDEAILKSENTIDAENKGKLTIYQCTGVSSVTCAQTFGYVLNGSQYLEINASGTNDFKAIEGLPTIASLSDGPCTVGLLYNEEDSVVSLCLDGTNYSQGIAIATEKTYVINNIQGNVFTGASSDDPNKDQPIVIKVGGGNSIIATSGYDYCAGENGEVSETFKEFCSHDTNNPCEGSPYECSTSGICTREVQQCNIKNGASPNCDDGYYIVDSSPGQDGVYAVKDTATNTGVLFHCESNTCGPADTGFKAGYYKNKAGGNVPYIRCAAQNDCEAVSISDECNAVGNIISDGGYKICLDIGVSSASLSTVSGDHFISVHTAVKVNGSTSVFSDAKSNNYMKVTIANEHVLVATAVSEDNAPKYIYTDSSYKIYVKADKDSVCNSNTILNEFKLDGDTSDETNSFYSKHAEDQRSTI</sequence>
<feature type="signal peptide" evidence="1">
    <location>
        <begin position="1"/>
        <end position="25"/>
    </location>
</feature>
<dbReference type="EMBL" id="MCOG01000180">
    <property type="protein sequence ID" value="ORY29406.1"/>
    <property type="molecule type" value="Genomic_DNA"/>
</dbReference>
<dbReference type="OrthoDB" id="10684779at2759"/>
<feature type="chain" id="PRO_5012734116" description="Scaffoldin" evidence="1">
    <location>
        <begin position="26"/>
        <end position="504"/>
    </location>
</feature>
<organism evidence="2 3">
    <name type="scientific">Neocallimastix californiae</name>
    <dbReference type="NCBI Taxonomy" id="1754190"/>
    <lineage>
        <taxon>Eukaryota</taxon>
        <taxon>Fungi</taxon>
        <taxon>Fungi incertae sedis</taxon>
        <taxon>Chytridiomycota</taxon>
        <taxon>Chytridiomycota incertae sedis</taxon>
        <taxon>Neocallimastigomycetes</taxon>
        <taxon>Neocallimastigales</taxon>
        <taxon>Neocallimastigaceae</taxon>
        <taxon>Neocallimastix</taxon>
    </lineage>
</organism>
<proteinExistence type="predicted"/>
<evidence type="ECO:0000313" key="2">
    <source>
        <dbReference type="EMBL" id="ORY29406.1"/>
    </source>
</evidence>
<keyword evidence="3" id="KW-1185">Reference proteome</keyword>
<keyword evidence="1" id="KW-0732">Signal</keyword>
<name>A0A1Y2B3V7_9FUNG</name>
<evidence type="ECO:0000313" key="3">
    <source>
        <dbReference type="Proteomes" id="UP000193920"/>
    </source>
</evidence>
<dbReference type="AlphaFoldDB" id="A0A1Y2B3V7"/>